<name>A0A8T0FJN2_ARGBR</name>
<evidence type="ECO:0000313" key="1">
    <source>
        <dbReference type="EMBL" id="KAF8789580.1"/>
    </source>
</evidence>
<protein>
    <recommendedName>
        <fullName evidence="3">Peptidase aspartic putative domain-containing protein</fullName>
    </recommendedName>
</protein>
<dbReference type="EMBL" id="JABXBU010000012">
    <property type="protein sequence ID" value="KAF8789580.1"/>
    <property type="molecule type" value="Genomic_DNA"/>
</dbReference>
<proteinExistence type="predicted"/>
<evidence type="ECO:0008006" key="3">
    <source>
        <dbReference type="Google" id="ProtNLM"/>
    </source>
</evidence>
<comment type="caution">
    <text evidence="1">The sequence shown here is derived from an EMBL/GenBank/DDBJ whole genome shotgun (WGS) entry which is preliminary data.</text>
</comment>
<dbReference type="Proteomes" id="UP000807504">
    <property type="component" value="Unassembled WGS sequence"/>
</dbReference>
<gene>
    <name evidence="1" type="ORF">HNY73_007510</name>
</gene>
<sequence>MWNAALGHRSPRHSSRYGMWMKERSENNIHLSDQHHGPVDLLIGADVAGKLLTTGNKLLSSGSSAIETKLGWTVMGRTRREKGDENTDPILQC</sequence>
<reference evidence="1" key="2">
    <citation type="submission" date="2020-06" db="EMBL/GenBank/DDBJ databases">
        <authorList>
            <person name="Sheffer M."/>
        </authorList>
    </citation>
    <scope>NUCLEOTIDE SEQUENCE</scope>
</reference>
<evidence type="ECO:0000313" key="2">
    <source>
        <dbReference type="Proteomes" id="UP000807504"/>
    </source>
</evidence>
<accession>A0A8T0FJN2</accession>
<reference evidence="1" key="1">
    <citation type="journal article" date="2020" name="bioRxiv">
        <title>Chromosome-level reference genome of the European wasp spider Argiope bruennichi: a resource for studies on range expansion and evolutionary adaptation.</title>
        <authorList>
            <person name="Sheffer M.M."/>
            <person name="Hoppe A."/>
            <person name="Krehenwinkel H."/>
            <person name="Uhl G."/>
            <person name="Kuss A.W."/>
            <person name="Jensen L."/>
            <person name="Jensen C."/>
            <person name="Gillespie R.G."/>
            <person name="Hoff K.J."/>
            <person name="Prost S."/>
        </authorList>
    </citation>
    <scope>NUCLEOTIDE SEQUENCE</scope>
</reference>
<keyword evidence="2" id="KW-1185">Reference proteome</keyword>
<organism evidence="1 2">
    <name type="scientific">Argiope bruennichi</name>
    <name type="common">Wasp spider</name>
    <name type="synonym">Aranea bruennichi</name>
    <dbReference type="NCBI Taxonomy" id="94029"/>
    <lineage>
        <taxon>Eukaryota</taxon>
        <taxon>Metazoa</taxon>
        <taxon>Ecdysozoa</taxon>
        <taxon>Arthropoda</taxon>
        <taxon>Chelicerata</taxon>
        <taxon>Arachnida</taxon>
        <taxon>Araneae</taxon>
        <taxon>Araneomorphae</taxon>
        <taxon>Entelegynae</taxon>
        <taxon>Araneoidea</taxon>
        <taxon>Araneidae</taxon>
        <taxon>Argiope</taxon>
    </lineage>
</organism>
<dbReference type="AlphaFoldDB" id="A0A8T0FJN2"/>